<reference evidence="3 4" key="1">
    <citation type="submission" date="2025-05" db="UniProtKB">
        <authorList>
            <consortium name="RefSeq"/>
        </authorList>
    </citation>
    <scope>NUCLEOTIDE SEQUENCE [LARGE SCALE GENOMIC DNA]</scope>
    <source>
        <tissue evidence="4 5">Seedling</tissue>
    </source>
</reference>
<feature type="region of interest" description="Disordered" evidence="2">
    <location>
        <begin position="327"/>
        <end position="365"/>
    </location>
</feature>
<feature type="compositionally biased region" description="Polar residues" evidence="2">
    <location>
        <begin position="339"/>
        <end position="361"/>
    </location>
</feature>
<accession>A0ABM4A016</accession>
<protein>
    <submittedName>
        <fullName evidence="4 5">Uncharacterized protein LOC125422275 isoform X1</fullName>
    </submittedName>
</protein>
<gene>
    <name evidence="4 5" type="primary">LOC125422275</name>
</gene>
<evidence type="ECO:0000313" key="4">
    <source>
        <dbReference type="RefSeq" id="XP_060670073.1"/>
    </source>
</evidence>
<proteinExistence type="predicted"/>
<dbReference type="GeneID" id="125422275"/>
<evidence type="ECO:0000313" key="5">
    <source>
        <dbReference type="RefSeq" id="XP_060670074.1"/>
    </source>
</evidence>
<feature type="coiled-coil region" evidence="1">
    <location>
        <begin position="245"/>
        <end position="314"/>
    </location>
</feature>
<keyword evidence="3" id="KW-1185">Reference proteome</keyword>
<evidence type="ECO:0000313" key="3">
    <source>
        <dbReference type="Proteomes" id="UP001652623"/>
    </source>
</evidence>
<organism evidence="3 4">
    <name type="scientific">Ziziphus jujuba</name>
    <name type="common">Chinese jujube</name>
    <name type="synonym">Ziziphus sativa</name>
    <dbReference type="NCBI Taxonomy" id="326968"/>
    <lineage>
        <taxon>Eukaryota</taxon>
        <taxon>Viridiplantae</taxon>
        <taxon>Streptophyta</taxon>
        <taxon>Embryophyta</taxon>
        <taxon>Tracheophyta</taxon>
        <taxon>Spermatophyta</taxon>
        <taxon>Magnoliopsida</taxon>
        <taxon>eudicotyledons</taxon>
        <taxon>Gunneridae</taxon>
        <taxon>Pentapetalae</taxon>
        <taxon>rosids</taxon>
        <taxon>fabids</taxon>
        <taxon>Rosales</taxon>
        <taxon>Rhamnaceae</taxon>
        <taxon>Paliureae</taxon>
        <taxon>Ziziphus</taxon>
    </lineage>
</organism>
<evidence type="ECO:0000256" key="1">
    <source>
        <dbReference type="SAM" id="Coils"/>
    </source>
</evidence>
<dbReference type="Proteomes" id="UP001652623">
    <property type="component" value="Chromosome 2"/>
</dbReference>
<evidence type="ECO:0000256" key="2">
    <source>
        <dbReference type="SAM" id="MobiDB-lite"/>
    </source>
</evidence>
<sequence>MAKKKYSCYHSKIESNQDLSKFREDNKDKIPEGVTVERAPRSSINETLPEDEILIHPSTFKLGLCLPFHVLIEEILSELHLYPFQLSPNCWRVMFGIIALNQICKINLGWNEFCHCYAVKKNSGDTYYFSHKKGNEILVTGLPKSEKGWKLDDLIRLKGDCLVPRSKTAADHKPKGFKSSDVNKCDIEKALEFPNRDWKYLVDHASKLELHIESKKNINSVDQHLKHKSFEEARSLGAESFLRLVDSYINHIKDQDRRIEELKAAYERKDKELEELKLLKKEEAAFIKELKAAYERKNKELEELKLLKKEAAYKIIDKMYDAMTEREEANKPRLPTRMESPSSSSFKNAGHLTSQSQNNHNIEGAADGVTPPNTGLKVGTSPNHQNIDIPGNYDINHQQQQIIEPSSLNNGSHFLQPTYMDNSFDCLSIINDPQQQQQQQIIGPSSLNNSSKLLTLLGQTISLDNSFDCISTINAAAADH</sequence>
<dbReference type="RefSeq" id="XP_060670073.1">
    <property type="nucleotide sequence ID" value="XM_060814090.1"/>
</dbReference>
<name>A0ABM4A016_ZIZJJ</name>
<dbReference type="RefSeq" id="XP_060670074.1">
    <property type="nucleotide sequence ID" value="XM_060814091.1"/>
</dbReference>
<keyword evidence="1" id="KW-0175">Coiled coil</keyword>